<proteinExistence type="predicted"/>
<organism evidence="2 3">
    <name type="scientific">Tetranychus urticae</name>
    <name type="common">Two-spotted spider mite</name>
    <dbReference type="NCBI Taxonomy" id="32264"/>
    <lineage>
        <taxon>Eukaryota</taxon>
        <taxon>Metazoa</taxon>
        <taxon>Ecdysozoa</taxon>
        <taxon>Arthropoda</taxon>
        <taxon>Chelicerata</taxon>
        <taxon>Arachnida</taxon>
        <taxon>Acari</taxon>
        <taxon>Acariformes</taxon>
        <taxon>Trombidiformes</taxon>
        <taxon>Prostigmata</taxon>
        <taxon>Eleutherengona</taxon>
        <taxon>Raphignathae</taxon>
        <taxon>Tetranychoidea</taxon>
        <taxon>Tetranychidae</taxon>
        <taxon>Tetranychus</taxon>
    </lineage>
</organism>
<evidence type="ECO:0000313" key="3">
    <source>
        <dbReference type="Proteomes" id="UP000015104"/>
    </source>
</evidence>
<feature type="transmembrane region" description="Helical" evidence="1">
    <location>
        <begin position="111"/>
        <end position="137"/>
    </location>
</feature>
<dbReference type="AlphaFoldDB" id="T1KI50"/>
<dbReference type="OrthoDB" id="6535330at2759"/>
<dbReference type="Proteomes" id="UP000015104">
    <property type="component" value="Unassembled WGS sequence"/>
</dbReference>
<dbReference type="KEGG" id="tut:107364461"/>
<feature type="transmembrane region" description="Helical" evidence="1">
    <location>
        <begin position="40"/>
        <end position="61"/>
    </location>
</feature>
<sequence length="176" mass="19556">MNYFFRSICYWTWSRAFLILITLVALGLSIYQYLEFNVSIAPLPLVGCIVNSIFILVILLGTPCLVKFYTGLFVLYALALIILVTSSQASINLIDFPVSRVHNHSDDALTISVKALLLVGLSWFLVAGQVIGSMLYLKDLKDYTSGFTSRLFLDDSYLKPSLHAASFSGSLRDSPL</sequence>
<feature type="transmembrane region" description="Helical" evidence="1">
    <location>
        <begin position="68"/>
        <end position="91"/>
    </location>
</feature>
<keyword evidence="1" id="KW-0812">Transmembrane</keyword>
<keyword evidence="1" id="KW-1133">Transmembrane helix</keyword>
<accession>T1KI50</accession>
<dbReference type="HOGENOM" id="CLU_1798908_0_0_1"/>
<protein>
    <submittedName>
        <fullName evidence="2">Uncharacterized protein</fullName>
    </submittedName>
</protein>
<dbReference type="KEGG" id="tut:107368453"/>
<name>T1KI50_TETUR</name>
<reference evidence="2" key="2">
    <citation type="submission" date="2015-06" db="UniProtKB">
        <authorList>
            <consortium name="EnsemblMetazoa"/>
        </authorList>
    </citation>
    <scope>IDENTIFICATION</scope>
</reference>
<keyword evidence="3" id="KW-1185">Reference proteome</keyword>
<dbReference type="EMBL" id="CAEY01000107">
    <property type="status" value="NOT_ANNOTATED_CDS"/>
    <property type="molecule type" value="Genomic_DNA"/>
</dbReference>
<evidence type="ECO:0000256" key="1">
    <source>
        <dbReference type="SAM" id="Phobius"/>
    </source>
</evidence>
<evidence type="ECO:0000313" key="2">
    <source>
        <dbReference type="EnsemblMetazoa" id="tetur12g00080.1"/>
    </source>
</evidence>
<keyword evidence="1" id="KW-0472">Membrane</keyword>
<dbReference type="EnsemblMetazoa" id="tetur12g00080.1">
    <property type="protein sequence ID" value="tetur12g00080.1"/>
    <property type="gene ID" value="tetur12g00080"/>
</dbReference>
<reference evidence="3" key="1">
    <citation type="submission" date="2011-08" db="EMBL/GenBank/DDBJ databases">
        <authorList>
            <person name="Rombauts S."/>
        </authorList>
    </citation>
    <scope>NUCLEOTIDE SEQUENCE</scope>
    <source>
        <strain evidence="3">London</strain>
    </source>
</reference>
<gene>
    <name evidence="2" type="primary">107364461</name>
</gene>
<feature type="transmembrane region" description="Helical" evidence="1">
    <location>
        <begin position="12"/>
        <end position="34"/>
    </location>
</feature>